<gene>
    <name evidence="1" type="ORF">ITP53_06135</name>
</gene>
<keyword evidence="2" id="KW-1185">Reference proteome</keyword>
<dbReference type="AlphaFoldDB" id="A0A931A315"/>
<dbReference type="RefSeq" id="WP_195894307.1">
    <property type="nucleotide sequence ID" value="NZ_JADOGI010000012.1"/>
</dbReference>
<evidence type="ECO:0000313" key="1">
    <source>
        <dbReference type="EMBL" id="MBF8185321.1"/>
    </source>
</evidence>
<dbReference type="EMBL" id="JADOGI010000012">
    <property type="protein sequence ID" value="MBF8185321.1"/>
    <property type="molecule type" value="Genomic_DNA"/>
</dbReference>
<sequence length="299" mass="32957">MNGELVPDPRIAAIQRARRIAAATLAKAIREEAPKLSELSLCTRWGQLLADHEELLSEGWYQPPPNGISALIGTPPDFKRMSYVSLRHEATWPRADITLGGNSIMYAYCSPVDRETKMIGDLGITLYNGADSRIKDHLAACFDITAQVAAYAEVGMELRELYRFAADLIDKAALANETFSTTDQSGGVDVGHTLPWSFNQPTSEEQQALDSGDLLVIARTISDARHFLNAEEGQRILPTMGFTVEPRMAGPEYPLASFHVLVTFTDGVKRIHADFSELLDLFDMPSYLPRRALETLGCG</sequence>
<evidence type="ECO:0000313" key="2">
    <source>
        <dbReference type="Proteomes" id="UP000605361"/>
    </source>
</evidence>
<accession>A0A931A315</accession>
<dbReference type="Proteomes" id="UP000605361">
    <property type="component" value="Unassembled WGS sequence"/>
</dbReference>
<dbReference type="InterPro" id="IPR036005">
    <property type="entry name" value="Creatinase/aminopeptidase-like"/>
</dbReference>
<dbReference type="SUPFAM" id="SSF55920">
    <property type="entry name" value="Creatinase/aminopeptidase"/>
    <property type="match status" value="1"/>
</dbReference>
<name>A0A931A315_9ACTN</name>
<reference evidence="1" key="1">
    <citation type="submission" date="2020-11" db="EMBL/GenBank/DDBJ databases">
        <title>Whole-genome analyses of Nonomuraea sp. K274.</title>
        <authorList>
            <person name="Veyisoglu A."/>
        </authorList>
    </citation>
    <scope>NUCLEOTIDE SEQUENCE</scope>
    <source>
        <strain evidence="1">K274</strain>
    </source>
</reference>
<protein>
    <submittedName>
        <fullName evidence="1">M24 family metallopeptidase</fullName>
    </submittedName>
</protein>
<comment type="caution">
    <text evidence="1">The sequence shown here is derived from an EMBL/GenBank/DDBJ whole genome shotgun (WGS) entry which is preliminary data.</text>
</comment>
<organism evidence="1 2">
    <name type="scientific">Nonomuraea cypriaca</name>
    <dbReference type="NCBI Taxonomy" id="1187855"/>
    <lineage>
        <taxon>Bacteria</taxon>
        <taxon>Bacillati</taxon>
        <taxon>Actinomycetota</taxon>
        <taxon>Actinomycetes</taxon>
        <taxon>Streptosporangiales</taxon>
        <taxon>Streptosporangiaceae</taxon>
        <taxon>Nonomuraea</taxon>
    </lineage>
</organism>
<proteinExistence type="predicted"/>